<keyword evidence="1" id="KW-0175">Coiled coil</keyword>
<dbReference type="OrthoDB" id="283077at2"/>
<gene>
    <name evidence="3" type="ORF">CA13_11060</name>
</gene>
<evidence type="ECO:0008006" key="5">
    <source>
        <dbReference type="Google" id="ProtNLM"/>
    </source>
</evidence>
<keyword evidence="2" id="KW-0732">Signal</keyword>
<feature type="chain" id="PRO_5022997135" description="Outer membrane efflux protein" evidence="2">
    <location>
        <begin position="21"/>
        <end position="167"/>
    </location>
</feature>
<keyword evidence="4" id="KW-1185">Reference proteome</keyword>
<feature type="coiled-coil region" evidence="1">
    <location>
        <begin position="34"/>
        <end position="62"/>
    </location>
</feature>
<protein>
    <recommendedName>
        <fullName evidence="5">Outer membrane efflux protein</fullName>
    </recommendedName>
</protein>
<sequence precursor="true">MKSRKNLVAALIAFSATSFASALIADDAVKQDSAKTVEARVRELQSERSELLQKRLDQLTDAYENGRTPLDAVLSAEYDLLNARLQSCVTKFQRIESLRPIIKNRMRMEEYRATSFEQGICSEDVLLVARADTLNARITLLRELPPHASLKKIENGSTVRVNHGPAD</sequence>
<evidence type="ECO:0000313" key="4">
    <source>
        <dbReference type="Proteomes" id="UP000315010"/>
    </source>
</evidence>
<dbReference type="EMBL" id="SJPJ01000001">
    <property type="protein sequence ID" value="TWT79699.1"/>
    <property type="molecule type" value="Genomic_DNA"/>
</dbReference>
<name>A0A5C5YXB1_9BACT</name>
<proteinExistence type="predicted"/>
<dbReference type="Proteomes" id="UP000315010">
    <property type="component" value="Unassembled WGS sequence"/>
</dbReference>
<accession>A0A5C5YXB1</accession>
<evidence type="ECO:0000256" key="2">
    <source>
        <dbReference type="SAM" id="SignalP"/>
    </source>
</evidence>
<evidence type="ECO:0000313" key="3">
    <source>
        <dbReference type="EMBL" id="TWT79699.1"/>
    </source>
</evidence>
<dbReference type="AlphaFoldDB" id="A0A5C5YXB1"/>
<reference evidence="3 4" key="1">
    <citation type="submission" date="2019-02" db="EMBL/GenBank/DDBJ databases">
        <title>Deep-cultivation of Planctomycetes and their phenomic and genomic characterization uncovers novel biology.</title>
        <authorList>
            <person name="Wiegand S."/>
            <person name="Jogler M."/>
            <person name="Boedeker C."/>
            <person name="Pinto D."/>
            <person name="Vollmers J."/>
            <person name="Rivas-Marin E."/>
            <person name="Kohn T."/>
            <person name="Peeters S.H."/>
            <person name="Heuer A."/>
            <person name="Rast P."/>
            <person name="Oberbeckmann S."/>
            <person name="Bunk B."/>
            <person name="Jeske O."/>
            <person name="Meyerdierks A."/>
            <person name="Storesund J.E."/>
            <person name="Kallscheuer N."/>
            <person name="Luecker S."/>
            <person name="Lage O.M."/>
            <person name="Pohl T."/>
            <person name="Merkel B.J."/>
            <person name="Hornburger P."/>
            <person name="Mueller R.-W."/>
            <person name="Bruemmer F."/>
            <person name="Labrenz M."/>
            <person name="Spormann A.M."/>
            <person name="Op Den Camp H."/>
            <person name="Overmann J."/>
            <person name="Amann R."/>
            <person name="Jetten M.S.M."/>
            <person name="Mascher T."/>
            <person name="Medema M.H."/>
            <person name="Devos D.P."/>
            <person name="Kaster A.-K."/>
            <person name="Ovreas L."/>
            <person name="Rohde M."/>
            <person name="Galperin M.Y."/>
            <person name="Jogler C."/>
        </authorList>
    </citation>
    <scope>NUCLEOTIDE SEQUENCE [LARGE SCALE GENOMIC DNA]</scope>
    <source>
        <strain evidence="3 4">CA13</strain>
    </source>
</reference>
<feature type="signal peptide" evidence="2">
    <location>
        <begin position="1"/>
        <end position="20"/>
    </location>
</feature>
<organism evidence="3 4">
    <name type="scientific">Novipirellula herctigrandis</name>
    <dbReference type="NCBI Taxonomy" id="2527986"/>
    <lineage>
        <taxon>Bacteria</taxon>
        <taxon>Pseudomonadati</taxon>
        <taxon>Planctomycetota</taxon>
        <taxon>Planctomycetia</taxon>
        <taxon>Pirellulales</taxon>
        <taxon>Pirellulaceae</taxon>
        <taxon>Novipirellula</taxon>
    </lineage>
</organism>
<dbReference type="SUPFAM" id="SSF56954">
    <property type="entry name" value="Outer membrane efflux proteins (OEP)"/>
    <property type="match status" value="1"/>
</dbReference>
<comment type="caution">
    <text evidence="3">The sequence shown here is derived from an EMBL/GenBank/DDBJ whole genome shotgun (WGS) entry which is preliminary data.</text>
</comment>
<evidence type="ECO:0000256" key="1">
    <source>
        <dbReference type="SAM" id="Coils"/>
    </source>
</evidence>
<dbReference type="RefSeq" id="WP_146394856.1">
    <property type="nucleotide sequence ID" value="NZ_SJPJ01000001.1"/>
</dbReference>